<sequence>MNRLYTQFDLIQRAIQTTSHLLKEHGTEAESLQSAREQYLHALSHETLIDPDYLRHIIE</sequence>
<keyword evidence="2" id="KW-1185">Reference proteome</keyword>
<dbReference type="InterPro" id="IPR025036">
    <property type="entry name" value="DUF3921"/>
</dbReference>
<proteinExistence type="predicted"/>
<dbReference type="AlphaFoldDB" id="A0AA42BPV6"/>
<dbReference type="Proteomes" id="UP001156102">
    <property type="component" value="Unassembled WGS sequence"/>
</dbReference>
<evidence type="ECO:0000313" key="2">
    <source>
        <dbReference type="Proteomes" id="UP001156102"/>
    </source>
</evidence>
<protein>
    <submittedName>
        <fullName evidence="1">DUF3921 domain-containing protein</fullName>
    </submittedName>
</protein>
<dbReference type="RefSeq" id="WP_254758716.1">
    <property type="nucleotide sequence ID" value="NZ_JANCLT010000004.1"/>
</dbReference>
<dbReference type="EMBL" id="JANCLT010000004">
    <property type="protein sequence ID" value="MCP8968801.1"/>
    <property type="molecule type" value="Genomic_DNA"/>
</dbReference>
<gene>
    <name evidence="1" type="ORF">NK662_09645</name>
</gene>
<dbReference type="Pfam" id="PF13060">
    <property type="entry name" value="DUF3921"/>
    <property type="match status" value="1"/>
</dbReference>
<accession>A0AA42BPV6</accession>
<reference evidence="1" key="1">
    <citation type="submission" date="2022-07" db="EMBL/GenBank/DDBJ databases">
        <authorList>
            <person name="Li W.-J."/>
            <person name="Deng Q.-Q."/>
        </authorList>
    </citation>
    <scope>NUCLEOTIDE SEQUENCE</scope>
    <source>
        <strain evidence="1">SYSU M60031</strain>
    </source>
</reference>
<evidence type="ECO:0000313" key="1">
    <source>
        <dbReference type="EMBL" id="MCP8968801.1"/>
    </source>
</evidence>
<organism evidence="1 2">
    <name type="scientific">Ectobacillus ponti</name>
    <dbReference type="NCBI Taxonomy" id="2961894"/>
    <lineage>
        <taxon>Bacteria</taxon>
        <taxon>Bacillati</taxon>
        <taxon>Bacillota</taxon>
        <taxon>Bacilli</taxon>
        <taxon>Bacillales</taxon>
        <taxon>Bacillaceae</taxon>
        <taxon>Ectobacillus</taxon>
    </lineage>
</organism>
<comment type="caution">
    <text evidence="1">The sequence shown here is derived from an EMBL/GenBank/DDBJ whole genome shotgun (WGS) entry which is preliminary data.</text>
</comment>
<name>A0AA42BPV6_9BACI</name>